<feature type="region of interest" description="Disordered" evidence="1">
    <location>
        <begin position="1"/>
        <end position="30"/>
    </location>
</feature>
<name>A0A1T3NXC5_9ACTN</name>
<dbReference type="EMBL" id="MWQN01000001">
    <property type="protein sequence ID" value="OPC81300.1"/>
    <property type="molecule type" value="Genomic_DNA"/>
</dbReference>
<dbReference type="AlphaFoldDB" id="A0A1T3NXC5"/>
<dbReference type="STRING" id="159449.B4N89_10385"/>
<accession>A0A1T3NXC5</accession>
<organism evidence="2 3">
    <name type="scientific">Embleya scabrispora</name>
    <dbReference type="NCBI Taxonomy" id="159449"/>
    <lineage>
        <taxon>Bacteria</taxon>
        <taxon>Bacillati</taxon>
        <taxon>Actinomycetota</taxon>
        <taxon>Actinomycetes</taxon>
        <taxon>Kitasatosporales</taxon>
        <taxon>Streptomycetaceae</taxon>
        <taxon>Embleya</taxon>
    </lineage>
</organism>
<gene>
    <name evidence="2" type="ORF">B4N89_10385</name>
</gene>
<dbReference type="Proteomes" id="UP000190037">
    <property type="component" value="Unassembled WGS sequence"/>
</dbReference>
<reference evidence="2 3" key="1">
    <citation type="submission" date="2017-03" db="EMBL/GenBank/DDBJ databases">
        <title>Draft genome sequence of Streptomyces scabrisporus NF3, endophyte isolated from Amphipterygium adstringens.</title>
        <authorList>
            <person name="Vazquez M."/>
            <person name="Ceapa C.D."/>
            <person name="Rodriguez Luna D."/>
            <person name="Sanchez Esquivel S."/>
        </authorList>
    </citation>
    <scope>NUCLEOTIDE SEQUENCE [LARGE SCALE GENOMIC DNA]</scope>
    <source>
        <strain evidence="2 3">NF3</strain>
    </source>
</reference>
<proteinExistence type="predicted"/>
<evidence type="ECO:0000256" key="1">
    <source>
        <dbReference type="SAM" id="MobiDB-lite"/>
    </source>
</evidence>
<protein>
    <submittedName>
        <fullName evidence="2">Uncharacterized protein</fullName>
    </submittedName>
</protein>
<sequence>MAVRPELNRPGAPAHPPRGRAPDLAGSGRTARPVAKGAFCAFRIRFATLRSHFVTGCIPPRPNRETEDAHAIGNA</sequence>
<evidence type="ECO:0000313" key="3">
    <source>
        <dbReference type="Proteomes" id="UP000190037"/>
    </source>
</evidence>
<comment type="caution">
    <text evidence="2">The sequence shown here is derived from an EMBL/GenBank/DDBJ whole genome shotgun (WGS) entry which is preliminary data.</text>
</comment>
<keyword evidence="3" id="KW-1185">Reference proteome</keyword>
<evidence type="ECO:0000313" key="2">
    <source>
        <dbReference type="EMBL" id="OPC81300.1"/>
    </source>
</evidence>